<accession>A0A2V3UGD0</accession>
<keyword evidence="9" id="KW-1185">Reference proteome</keyword>
<comment type="caution">
    <text evidence="8">The sequence shown here is derived from an EMBL/GenBank/DDBJ whole genome shotgun (WGS) entry which is preliminary data.</text>
</comment>
<dbReference type="InterPro" id="IPR001647">
    <property type="entry name" value="HTH_TetR"/>
</dbReference>
<protein>
    <submittedName>
        <fullName evidence="8">TetR family transcriptional regulator</fullName>
    </submittedName>
</protein>
<feature type="region of interest" description="Disordered" evidence="6">
    <location>
        <begin position="199"/>
        <end position="239"/>
    </location>
</feature>
<evidence type="ECO:0000256" key="2">
    <source>
        <dbReference type="ARBA" id="ARBA00023125"/>
    </source>
</evidence>
<feature type="coiled-coil region" evidence="5">
    <location>
        <begin position="109"/>
        <end position="136"/>
    </location>
</feature>
<keyword evidence="2 4" id="KW-0238">DNA-binding</keyword>
<evidence type="ECO:0000256" key="4">
    <source>
        <dbReference type="PROSITE-ProRule" id="PRU00335"/>
    </source>
</evidence>
<dbReference type="OrthoDB" id="9779746at2"/>
<dbReference type="SUPFAM" id="SSF46689">
    <property type="entry name" value="Homeodomain-like"/>
    <property type="match status" value="1"/>
</dbReference>
<reference evidence="8 9" key="1">
    <citation type="submission" date="2018-05" db="EMBL/GenBank/DDBJ databases">
        <title>Genomic Encyclopedia of Type Strains, Phase IV (KMG-IV): sequencing the most valuable type-strain genomes for metagenomic binning, comparative biology and taxonomic classification.</title>
        <authorList>
            <person name="Goeker M."/>
        </authorList>
    </citation>
    <scope>NUCLEOTIDE SEQUENCE [LARGE SCALE GENOMIC DNA]</scope>
    <source>
        <strain evidence="8 9">DSM 6462</strain>
    </source>
</reference>
<dbReference type="PANTHER" id="PTHR47506">
    <property type="entry name" value="TRANSCRIPTIONAL REGULATORY PROTEIN"/>
    <property type="match status" value="1"/>
</dbReference>
<organism evidence="8 9">
    <name type="scientific">Chelatococcus asaccharovorans</name>
    <dbReference type="NCBI Taxonomy" id="28210"/>
    <lineage>
        <taxon>Bacteria</taxon>
        <taxon>Pseudomonadati</taxon>
        <taxon>Pseudomonadota</taxon>
        <taxon>Alphaproteobacteria</taxon>
        <taxon>Hyphomicrobiales</taxon>
        <taxon>Chelatococcaceae</taxon>
        <taxon>Chelatococcus</taxon>
    </lineage>
</organism>
<dbReference type="PRINTS" id="PR00455">
    <property type="entry name" value="HTHTETR"/>
</dbReference>
<dbReference type="Gene3D" id="1.10.357.10">
    <property type="entry name" value="Tetracycline Repressor, domain 2"/>
    <property type="match status" value="1"/>
</dbReference>
<dbReference type="EMBL" id="QJJK01000001">
    <property type="protein sequence ID" value="PXW64415.1"/>
    <property type="molecule type" value="Genomic_DNA"/>
</dbReference>
<evidence type="ECO:0000313" key="9">
    <source>
        <dbReference type="Proteomes" id="UP000248021"/>
    </source>
</evidence>
<dbReference type="Gene3D" id="1.10.10.60">
    <property type="entry name" value="Homeodomain-like"/>
    <property type="match status" value="1"/>
</dbReference>
<keyword evidence="3" id="KW-0804">Transcription</keyword>
<keyword evidence="1" id="KW-0805">Transcription regulation</keyword>
<dbReference type="Proteomes" id="UP000248021">
    <property type="component" value="Unassembled WGS sequence"/>
</dbReference>
<dbReference type="InterPro" id="IPR009057">
    <property type="entry name" value="Homeodomain-like_sf"/>
</dbReference>
<dbReference type="InterPro" id="IPR041490">
    <property type="entry name" value="KstR2_TetR_C"/>
</dbReference>
<gene>
    <name evidence="8" type="ORF">C7450_101170</name>
</gene>
<dbReference type="Pfam" id="PF17932">
    <property type="entry name" value="TetR_C_24"/>
    <property type="match status" value="1"/>
</dbReference>
<evidence type="ECO:0000313" key="8">
    <source>
        <dbReference type="EMBL" id="PXW64415.1"/>
    </source>
</evidence>
<proteinExistence type="predicted"/>
<dbReference type="RefSeq" id="WP_110372501.1">
    <property type="nucleotide sequence ID" value="NZ_JAHBRY010000001.1"/>
</dbReference>
<feature type="compositionally biased region" description="Low complexity" evidence="6">
    <location>
        <begin position="201"/>
        <end position="216"/>
    </location>
</feature>
<evidence type="ECO:0000256" key="1">
    <source>
        <dbReference type="ARBA" id="ARBA00023015"/>
    </source>
</evidence>
<sequence>MARTRSQDYEAKREAILHNSAELFAQYGYSGTSITMIADACGASKALLYHYYPDKEAVLFDILSSHLEQLIAGAEKAVAAAPPGGRIHAIAASLLEAYKDADAEHQVQIANLKLLASERQEALRALERKLVALLADAIAEEVPAVGRGPMLKPVTMSAFGMLNWHYLWFRDGKGLSRADYARLVTGLITAGAEEAVRGLSAPEAKAAETKPAQPRSPARRRPAPAAAALRAAKARRPAE</sequence>
<evidence type="ECO:0000259" key="7">
    <source>
        <dbReference type="PROSITE" id="PS50977"/>
    </source>
</evidence>
<dbReference type="GO" id="GO:0003677">
    <property type="term" value="F:DNA binding"/>
    <property type="evidence" value="ECO:0007669"/>
    <property type="project" value="UniProtKB-UniRule"/>
</dbReference>
<name>A0A2V3UGD0_9HYPH</name>
<evidence type="ECO:0000256" key="6">
    <source>
        <dbReference type="SAM" id="MobiDB-lite"/>
    </source>
</evidence>
<keyword evidence="5" id="KW-0175">Coiled coil</keyword>
<dbReference type="AlphaFoldDB" id="A0A2V3UGD0"/>
<dbReference type="PANTHER" id="PTHR47506:SF7">
    <property type="entry name" value="TRANSCRIPTIONAL REGULATORY PROTEIN"/>
    <property type="match status" value="1"/>
</dbReference>
<dbReference type="PROSITE" id="PS50977">
    <property type="entry name" value="HTH_TETR_2"/>
    <property type="match status" value="1"/>
</dbReference>
<evidence type="ECO:0000256" key="3">
    <source>
        <dbReference type="ARBA" id="ARBA00023163"/>
    </source>
</evidence>
<dbReference type="Pfam" id="PF00440">
    <property type="entry name" value="TetR_N"/>
    <property type="match status" value="1"/>
</dbReference>
<evidence type="ECO:0000256" key="5">
    <source>
        <dbReference type="SAM" id="Coils"/>
    </source>
</evidence>
<feature type="DNA-binding region" description="H-T-H motif" evidence="4">
    <location>
        <begin position="33"/>
        <end position="52"/>
    </location>
</feature>
<feature type="domain" description="HTH tetR-type" evidence="7">
    <location>
        <begin position="10"/>
        <end position="70"/>
    </location>
</feature>